<dbReference type="Pfam" id="PF05930">
    <property type="entry name" value="Phage_AlpA"/>
    <property type="match status" value="1"/>
</dbReference>
<reference evidence="1 2" key="1">
    <citation type="submission" date="2018-10" db="EMBL/GenBank/DDBJ databases">
        <title>Comparative analysis of microorganisms from saline springs in Andes Mountain Range, Colombia.</title>
        <authorList>
            <person name="Rubin E."/>
        </authorList>
    </citation>
    <scope>NUCLEOTIDE SEQUENCE [LARGE SCALE GENOMIC DNA]</scope>
    <source>
        <strain evidence="1 2">USBA 36</strain>
    </source>
</reference>
<name>A0A420WRG0_9PROT</name>
<evidence type="ECO:0000313" key="2">
    <source>
        <dbReference type="Proteomes" id="UP000277424"/>
    </source>
</evidence>
<evidence type="ECO:0000313" key="1">
    <source>
        <dbReference type="EMBL" id="RKQ73475.1"/>
    </source>
</evidence>
<gene>
    <name evidence="1" type="ORF">BCL74_1264</name>
</gene>
<organism evidence="1 2">
    <name type="scientific">Oceanibaculum indicum</name>
    <dbReference type="NCBI Taxonomy" id="526216"/>
    <lineage>
        <taxon>Bacteria</taxon>
        <taxon>Pseudomonadati</taxon>
        <taxon>Pseudomonadota</taxon>
        <taxon>Alphaproteobacteria</taxon>
        <taxon>Rhodospirillales</taxon>
        <taxon>Oceanibaculaceae</taxon>
        <taxon>Oceanibaculum</taxon>
    </lineage>
</organism>
<protein>
    <submittedName>
        <fullName evidence="1">Prophage regulatory protein</fullName>
    </submittedName>
</protein>
<dbReference type="InterPro" id="IPR052931">
    <property type="entry name" value="Prophage_regulatory_activator"/>
</dbReference>
<sequence length="65" mass="7515">MSHETRLLRRKEVEDMTGLSRSPLYREIQAGRFPRPVKVGAHASRWVEAEVRAWVAERVANREAA</sequence>
<dbReference type="PANTHER" id="PTHR36154:SF1">
    <property type="entry name" value="DNA-BINDING TRANSCRIPTIONAL ACTIVATOR ALPA"/>
    <property type="match status" value="1"/>
</dbReference>
<dbReference type="PANTHER" id="PTHR36154">
    <property type="entry name" value="DNA-BINDING TRANSCRIPTIONAL ACTIVATOR ALPA"/>
    <property type="match status" value="1"/>
</dbReference>
<proteinExistence type="predicted"/>
<comment type="caution">
    <text evidence="1">The sequence shown here is derived from an EMBL/GenBank/DDBJ whole genome shotgun (WGS) entry which is preliminary data.</text>
</comment>
<dbReference type="Gene3D" id="1.10.238.160">
    <property type="match status" value="1"/>
</dbReference>
<dbReference type="RefSeq" id="WP_220660220.1">
    <property type="nucleotide sequence ID" value="NZ_RBIG01000001.1"/>
</dbReference>
<dbReference type="EMBL" id="RBIG01000001">
    <property type="protein sequence ID" value="RKQ73475.1"/>
    <property type="molecule type" value="Genomic_DNA"/>
</dbReference>
<dbReference type="AlphaFoldDB" id="A0A420WRG0"/>
<dbReference type="Proteomes" id="UP000277424">
    <property type="component" value="Unassembled WGS sequence"/>
</dbReference>
<dbReference type="InterPro" id="IPR010260">
    <property type="entry name" value="AlpA"/>
</dbReference>
<accession>A0A420WRG0</accession>